<dbReference type="Proteomes" id="UP001226160">
    <property type="component" value="Unassembled WGS sequence"/>
</dbReference>
<evidence type="ECO:0000313" key="3">
    <source>
        <dbReference type="Proteomes" id="UP001226160"/>
    </source>
</evidence>
<proteinExistence type="predicted"/>
<organism evidence="2 3">
    <name type="scientific">Corynebacterium propinquum</name>
    <dbReference type="NCBI Taxonomy" id="43769"/>
    <lineage>
        <taxon>Bacteria</taxon>
        <taxon>Bacillati</taxon>
        <taxon>Actinomycetota</taxon>
        <taxon>Actinomycetes</taxon>
        <taxon>Mycobacteriales</taxon>
        <taxon>Corynebacteriaceae</taxon>
        <taxon>Corynebacterium</taxon>
    </lineage>
</organism>
<gene>
    <name evidence="2" type="ORF">QPX54_06235</name>
</gene>
<evidence type="ECO:0000256" key="1">
    <source>
        <dbReference type="SAM" id="MobiDB-lite"/>
    </source>
</evidence>
<reference evidence="2" key="1">
    <citation type="submission" date="2023-05" db="EMBL/GenBank/DDBJ databases">
        <title>Metabolic capabilities are highly conserved among human nasal-associated Corynebacterium species in pangenomic analyses.</title>
        <authorList>
            <person name="Tran T.H."/>
            <person name="Roberts A.Q."/>
            <person name="Escapa I.F."/>
            <person name="Gao W."/>
            <person name="Conlan S."/>
            <person name="Kong H."/>
            <person name="Segre J.A."/>
            <person name="Kelly M.S."/>
            <person name="Lemon K.P."/>
        </authorList>
    </citation>
    <scope>NUCLEOTIDE SEQUENCE</scope>
    <source>
        <strain evidence="2">KPL2654</strain>
    </source>
</reference>
<evidence type="ECO:0000313" key="2">
    <source>
        <dbReference type="EMBL" id="MDK4326110.1"/>
    </source>
</evidence>
<sequence>MTKTHAREALRRLAAGKRITKARHQDLTDNGYITTDDNGRDYVTPQGTQLLNEKDAH</sequence>
<dbReference type="RefSeq" id="WP_284589680.1">
    <property type="nucleotide sequence ID" value="NZ_JASNVP010000005.1"/>
</dbReference>
<dbReference type="AlphaFoldDB" id="A0AAP4F6W5"/>
<accession>A0AAP4F6W5</accession>
<comment type="caution">
    <text evidence="2">The sequence shown here is derived from an EMBL/GenBank/DDBJ whole genome shotgun (WGS) entry which is preliminary data.</text>
</comment>
<feature type="region of interest" description="Disordered" evidence="1">
    <location>
        <begin position="30"/>
        <end position="57"/>
    </location>
</feature>
<protein>
    <submittedName>
        <fullName evidence="2">Uncharacterized protein</fullName>
    </submittedName>
</protein>
<dbReference type="EMBL" id="JASNVP010000005">
    <property type="protein sequence ID" value="MDK4326110.1"/>
    <property type="molecule type" value="Genomic_DNA"/>
</dbReference>
<name>A0AAP4F6W5_9CORY</name>